<evidence type="ECO:0000256" key="2">
    <source>
        <dbReference type="ARBA" id="ARBA00022679"/>
    </source>
</evidence>
<dbReference type="Gene3D" id="3.40.50.150">
    <property type="entry name" value="Vaccinia Virus protein VP39"/>
    <property type="match status" value="1"/>
</dbReference>
<organism evidence="4 5">
    <name type="scientific">Nocardioides panacihumi</name>
    <dbReference type="NCBI Taxonomy" id="400774"/>
    <lineage>
        <taxon>Bacteria</taxon>
        <taxon>Bacillati</taxon>
        <taxon>Actinomycetota</taxon>
        <taxon>Actinomycetes</taxon>
        <taxon>Propionibacteriales</taxon>
        <taxon>Nocardioidaceae</taxon>
        <taxon>Nocardioides</taxon>
    </lineage>
</organism>
<evidence type="ECO:0000313" key="4">
    <source>
        <dbReference type="EMBL" id="GAA1974868.1"/>
    </source>
</evidence>
<keyword evidence="5" id="KW-1185">Reference proteome</keyword>
<proteinExistence type="predicted"/>
<sequence length="250" mass="27604">MPEGVESAVRRSREDPNTFARQLFAGLPERYDLLEEALSFGQNRRWRAALVDAIAASRPRLVLDVATGTAGVALAVARRTDASVIGVDLTEEMLRQGQARVSGLGERRVQLALARAERLPFRDGAFDALSFTYLLRYVTDPATTLRELARVVRPGGTVACVEFAVPPPPLWRPAWRLYTRAVLPAAGMVTGGPQWARVGRFLGPSIEEHYRGFPVERHVQMWQEAGLEDVRVRTMSLGGGLVMEGRRRGG</sequence>
<dbReference type="GO" id="GO:0008168">
    <property type="term" value="F:methyltransferase activity"/>
    <property type="evidence" value="ECO:0007669"/>
    <property type="project" value="UniProtKB-KW"/>
</dbReference>
<keyword evidence="2" id="KW-0808">Transferase</keyword>
<evidence type="ECO:0000313" key="5">
    <source>
        <dbReference type="Proteomes" id="UP001500571"/>
    </source>
</evidence>
<dbReference type="CDD" id="cd02440">
    <property type="entry name" value="AdoMet_MTases"/>
    <property type="match status" value="1"/>
</dbReference>
<dbReference type="InterPro" id="IPR029063">
    <property type="entry name" value="SAM-dependent_MTases_sf"/>
</dbReference>
<dbReference type="PANTHER" id="PTHR43591:SF24">
    <property type="entry name" value="2-METHOXY-6-POLYPRENYL-1,4-BENZOQUINOL METHYLASE, MITOCHONDRIAL"/>
    <property type="match status" value="1"/>
</dbReference>
<dbReference type="Proteomes" id="UP001500571">
    <property type="component" value="Unassembled WGS sequence"/>
</dbReference>
<dbReference type="InterPro" id="IPR004033">
    <property type="entry name" value="UbiE/COQ5_MeTrFase"/>
</dbReference>
<keyword evidence="3" id="KW-0949">S-adenosyl-L-methionine</keyword>
<dbReference type="SUPFAM" id="SSF53335">
    <property type="entry name" value="S-adenosyl-L-methionine-dependent methyltransferases"/>
    <property type="match status" value="1"/>
</dbReference>
<dbReference type="RefSeq" id="WP_344047988.1">
    <property type="nucleotide sequence ID" value="NZ_BAAAPB010000005.1"/>
</dbReference>
<name>A0ABN2RU94_9ACTN</name>
<evidence type="ECO:0000256" key="1">
    <source>
        <dbReference type="ARBA" id="ARBA00022603"/>
    </source>
</evidence>
<dbReference type="EMBL" id="BAAAPB010000005">
    <property type="protein sequence ID" value="GAA1974868.1"/>
    <property type="molecule type" value="Genomic_DNA"/>
</dbReference>
<keyword evidence="1 4" id="KW-0489">Methyltransferase</keyword>
<reference evidence="4 5" key="1">
    <citation type="journal article" date="2019" name="Int. J. Syst. Evol. Microbiol.">
        <title>The Global Catalogue of Microorganisms (GCM) 10K type strain sequencing project: providing services to taxonomists for standard genome sequencing and annotation.</title>
        <authorList>
            <consortium name="The Broad Institute Genomics Platform"/>
            <consortium name="The Broad Institute Genome Sequencing Center for Infectious Disease"/>
            <person name="Wu L."/>
            <person name="Ma J."/>
        </authorList>
    </citation>
    <scope>NUCLEOTIDE SEQUENCE [LARGE SCALE GENOMIC DNA]</scope>
    <source>
        <strain evidence="4 5">JCM 15309</strain>
    </source>
</reference>
<dbReference type="Pfam" id="PF01209">
    <property type="entry name" value="Ubie_methyltran"/>
    <property type="match status" value="1"/>
</dbReference>
<protein>
    <submittedName>
        <fullName evidence="4">Bifunctional demethylmenaquinone methyltransferase/2-methoxy-6-polyprenyl-1,4-benzoquinol methylase UbiE</fullName>
    </submittedName>
</protein>
<accession>A0ABN2RU94</accession>
<evidence type="ECO:0000256" key="3">
    <source>
        <dbReference type="ARBA" id="ARBA00022691"/>
    </source>
</evidence>
<dbReference type="GO" id="GO:0032259">
    <property type="term" value="P:methylation"/>
    <property type="evidence" value="ECO:0007669"/>
    <property type="project" value="UniProtKB-KW"/>
</dbReference>
<gene>
    <name evidence="4" type="primary">ubiE</name>
    <name evidence="4" type="ORF">GCM10009798_40140</name>
</gene>
<dbReference type="PANTHER" id="PTHR43591">
    <property type="entry name" value="METHYLTRANSFERASE"/>
    <property type="match status" value="1"/>
</dbReference>
<dbReference type="PROSITE" id="PS51608">
    <property type="entry name" value="SAM_MT_UBIE"/>
    <property type="match status" value="1"/>
</dbReference>
<comment type="caution">
    <text evidence="4">The sequence shown here is derived from an EMBL/GenBank/DDBJ whole genome shotgun (WGS) entry which is preliminary data.</text>
</comment>